<dbReference type="Proteomes" id="UP001159363">
    <property type="component" value="Chromosome 3"/>
</dbReference>
<evidence type="ECO:0000256" key="1">
    <source>
        <dbReference type="SAM" id="MobiDB-lite"/>
    </source>
</evidence>
<dbReference type="EMBL" id="JARBHB010000003">
    <property type="protein sequence ID" value="KAJ8889070.1"/>
    <property type="molecule type" value="Genomic_DNA"/>
</dbReference>
<keyword evidence="3" id="KW-1185">Reference proteome</keyword>
<protein>
    <submittedName>
        <fullName evidence="2">Uncharacterized protein</fullName>
    </submittedName>
</protein>
<feature type="region of interest" description="Disordered" evidence="1">
    <location>
        <begin position="57"/>
        <end position="76"/>
    </location>
</feature>
<gene>
    <name evidence="2" type="ORF">PR048_008564</name>
</gene>
<evidence type="ECO:0000313" key="2">
    <source>
        <dbReference type="EMBL" id="KAJ8889070.1"/>
    </source>
</evidence>
<accession>A0ABQ9HXJ4</accession>
<evidence type="ECO:0000313" key="3">
    <source>
        <dbReference type="Proteomes" id="UP001159363"/>
    </source>
</evidence>
<reference evidence="2 3" key="1">
    <citation type="submission" date="2023-02" db="EMBL/GenBank/DDBJ databases">
        <title>LHISI_Scaffold_Assembly.</title>
        <authorList>
            <person name="Stuart O.P."/>
            <person name="Cleave R."/>
            <person name="Magrath M.J.L."/>
            <person name="Mikheyev A.S."/>
        </authorList>
    </citation>
    <scope>NUCLEOTIDE SEQUENCE [LARGE SCALE GENOMIC DNA]</scope>
    <source>
        <strain evidence="2">Daus_M_001</strain>
        <tissue evidence="2">Leg muscle</tissue>
    </source>
</reference>
<proteinExistence type="predicted"/>
<organism evidence="2 3">
    <name type="scientific">Dryococelus australis</name>
    <dbReference type="NCBI Taxonomy" id="614101"/>
    <lineage>
        <taxon>Eukaryota</taxon>
        <taxon>Metazoa</taxon>
        <taxon>Ecdysozoa</taxon>
        <taxon>Arthropoda</taxon>
        <taxon>Hexapoda</taxon>
        <taxon>Insecta</taxon>
        <taxon>Pterygota</taxon>
        <taxon>Neoptera</taxon>
        <taxon>Polyneoptera</taxon>
        <taxon>Phasmatodea</taxon>
        <taxon>Verophasmatodea</taxon>
        <taxon>Anareolatae</taxon>
        <taxon>Phasmatidae</taxon>
        <taxon>Eurycanthinae</taxon>
        <taxon>Dryococelus</taxon>
    </lineage>
</organism>
<sequence>MRSLVTGFAPPRRNNCGRVPHWTFTAPAEALGKQYAFVAIPLFNVSNEYGAASELKGWGNERSPRGNPPTSGIVQHDSHMRKYGSDLAGNRTCMGAIKAKIPLASSVPSSLRAVHDKMSTFESPAQDLLKCMLRIFRLHRYAGNTARLARRSDEALGVRVSLTRIAPSLLDPGRAVFWREIQRDMAPVNNAVVTTCGCWQLRASRRSTRHPARTLYSTCTATSNFSEVLLKFYFQDIPPFINTAGFLGDLPFPSPPLFRRCSILASITLIGSQDLAKSRPNLFIRFTHFTGDKGTCSLEGQRAGGCGGERGGRRIAICRVVINRRWPGARDVKIAWPGRLQPVPSVVGLIALFMRRSSETVKLLEKTSRTPDMRRTNRLRHGMPAVTDLILQGIRPECISQSSGSGGGSGMELRVQGKEAIAEEQCSFKAARYCPSLAECVPRADTSSGSFILGEIFPRVLTRSSKQVVFAVQCTRRYIIGVHARACVSRRSRNCLQEEVAAASTCLVYRISTVGVTAVSPHFLVVLSSPLLQPPLPASLPLRLFKRGRSVNISRHVTRGHVKTFNDCQGVQERREAKQHLIIAVVLLGGGAQANGMAETIPSRATAE</sequence>
<comment type="caution">
    <text evidence="2">The sequence shown here is derived from an EMBL/GenBank/DDBJ whole genome shotgun (WGS) entry which is preliminary data.</text>
</comment>
<name>A0ABQ9HXJ4_9NEOP</name>